<accession>A0A4P9W6Y0</accession>
<dbReference type="AlphaFoldDB" id="A0A4P9W6Y0"/>
<sequence>MGPPGLEIFDCGRLVCSDPSPEALISNPGVTLLGGGNFCASLVIPIYIQHSVDRPTCGPKSDSFSKFYLHFHPETAVIPASISTTSDTPFFIPDWRPHSNLHFEALQGTGEWAIVDAWGLIGRDDEKEEIDDRNLTARDKGNKSTCNVFLIMQSMIRLSAINSENGEKLYLPEIMQGSILKQYHHPIPDRGSQGQTKTINKHAPTTGGRQCLQKSISTIPSAWIPTLQGYQVKCPQVFSTNHQAKVMSAFWQASTKLRDRKEASQSNLLDLKETNLPLAAGGWENLTNKFNRTLPQKLRKRTTTTLRRKFLALKNMLKPSDFNFHGLARMLAGTLNVLVLLK</sequence>
<reference evidence="2" key="1">
    <citation type="journal article" date="2018" name="Nat. Microbiol.">
        <title>Leveraging single-cell genomics to expand the fungal tree of life.</title>
        <authorList>
            <person name="Ahrendt S.R."/>
            <person name="Quandt C.A."/>
            <person name="Ciobanu D."/>
            <person name="Clum A."/>
            <person name="Salamov A."/>
            <person name="Andreopoulos B."/>
            <person name="Cheng J.F."/>
            <person name="Woyke T."/>
            <person name="Pelin A."/>
            <person name="Henrissat B."/>
            <person name="Reynolds N.K."/>
            <person name="Benny G.L."/>
            <person name="Smith M.E."/>
            <person name="James T.Y."/>
            <person name="Grigoriev I.V."/>
        </authorList>
    </citation>
    <scope>NUCLEOTIDE SEQUENCE [LARGE SCALE GENOMIC DNA]</scope>
</reference>
<evidence type="ECO:0000313" key="1">
    <source>
        <dbReference type="EMBL" id="RKO86748.1"/>
    </source>
</evidence>
<gene>
    <name evidence="1" type="ORF">BDK51DRAFT_52698</name>
</gene>
<dbReference type="Proteomes" id="UP000269721">
    <property type="component" value="Unassembled WGS sequence"/>
</dbReference>
<organism evidence="1 2">
    <name type="scientific">Blyttiomyces helicus</name>
    <dbReference type="NCBI Taxonomy" id="388810"/>
    <lineage>
        <taxon>Eukaryota</taxon>
        <taxon>Fungi</taxon>
        <taxon>Fungi incertae sedis</taxon>
        <taxon>Chytridiomycota</taxon>
        <taxon>Chytridiomycota incertae sedis</taxon>
        <taxon>Chytridiomycetes</taxon>
        <taxon>Chytridiomycetes incertae sedis</taxon>
        <taxon>Blyttiomyces</taxon>
    </lineage>
</organism>
<keyword evidence="2" id="KW-1185">Reference proteome</keyword>
<name>A0A4P9W6Y0_9FUNG</name>
<proteinExistence type="predicted"/>
<evidence type="ECO:0000313" key="2">
    <source>
        <dbReference type="Proteomes" id="UP000269721"/>
    </source>
</evidence>
<protein>
    <submittedName>
        <fullName evidence="1">Uncharacterized protein</fullName>
    </submittedName>
</protein>
<dbReference type="EMBL" id="KZ997945">
    <property type="protein sequence ID" value="RKO86748.1"/>
    <property type="molecule type" value="Genomic_DNA"/>
</dbReference>